<dbReference type="EMBL" id="JABVXQ010000003">
    <property type="protein sequence ID" value="KAF6118255.1"/>
    <property type="molecule type" value="Genomic_DNA"/>
</dbReference>
<evidence type="ECO:0000256" key="3">
    <source>
        <dbReference type="SAM" id="MobiDB-lite"/>
    </source>
</evidence>
<dbReference type="Proteomes" id="UP000664940">
    <property type="component" value="Unassembled WGS sequence"/>
</dbReference>
<feature type="region of interest" description="Disordered" evidence="3">
    <location>
        <begin position="1"/>
        <end position="51"/>
    </location>
</feature>
<feature type="region of interest" description="Disordered" evidence="3">
    <location>
        <begin position="291"/>
        <end position="320"/>
    </location>
</feature>
<dbReference type="PANTHER" id="PTHR13677">
    <property type="entry name" value="LD41638P"/>
    <property type="match status" value="1"/>
</dbReference>
<dbReference type="Pfam" id="PF02141">
    <property type="entry name" value="DENN"/>
    <property type="match status" value="1"/>
</dbReference>
<evidence type="ECO:0000259" key="4">
    <source>
        <dbReference type="PROSITE" id="PS50211"/>
    </source>
</evidence>
<feature type="domain" description="UDENN" evidence="4">
    <location>
        <begin position="287"/>
        <end position="730"/>
    </location>
</feature>
<evidence type="ECO:0000256" key="1">
    <source>
        <dbReference type="ARBA" id="ARBA00007159"/>
    </source>
</evidence>
<dbReference type="InterPro" id="IPR024224">
    <property type="entry name" value="DENND6"/>
</dbReference>
<organism evidence="5 6">
    <name type="scientific">Phyllostomus discolor</name>
    <name type="common">pale spear-nosed bat</name>
    <dbReference type="NCBI Taxonomy" id="89673"/>
    <lineage>
        <taxon>Eukaryota</taxon>
        <taxon>Metazoa</taxon>
        <taxon>Chordata</taxon>
        <taxon>Craniata</taxon>
        <taxon>Vertebrata</taxon>
        <taxon>Euteleostomi</taxon>
        <taxon>Mammalia</taxon>
        <taxon>Eutheria</taxon>
        <taxon>Laurasiatheria</taxon>
        <taxon>Chiroptera</taxon>
        <taxon>Yangochiroptera</taxon>
        <taxon>Phyllostomidae</taxon>
        <taxon>Phyllostominae</taxon>
        <taxon>Phyllostomus</taxon>
    </lineage>
</organism>
<proteinExistence type="inferred from homology"/>
<comment type="similarity">
    <text evidence="1">Belongs to the DENND6 family.</text>
</comment>
<evidence type="ECO:0000256" key="2">
    <source>
        <dbReference type="ARBA" id="ARBA00022658"/>
    </source>
</evidence>
<sequence length="816" mass="89920">MWVPHPCSRGVPGMVMESAGPSGLLRGRGPPGGVRPGSDCGPQYRGSTTASLPTRRRLSQALLGTDTRPVLWPLPLTGPPPGPPLWHPLPPPSGPFLLGASLAEISRRSPRDAPSCHASRMRCPPGRMHIWGCLLPARGWGTRVPWAQCRSSRQEQEGTTGASPEQTPTRCDVTAAGGVPGHSASPCTGARGMPRKKPGFSQNLTPPQGRTWADAGSWGLGVLALGAQPTQAPGPATPWSGLQGFCTQARATLEPRAQQPPVWVSSLEGEGGRKGVGELPQVCAGQAGVSRRLPAHGQGGGSRSPGEQTSPRRKPALTGSPVFQKSSICYLSFPDSHSGCLGDTQFSFRIRQCGGQRSPWRADDGRYDSEAPVTLQRESAHYFGYVYFRQVKDSSVKRGYFQKSLVLVSRLPFVRLFQALLSLVAPEFFDKLAPCLEAVCNEIDQWPAPVPGQTLNLPVVGVVLQNLLPAPLVLTSVHELDLLRCLQPVLTHVQTLWELMLLGEPLVVLAPSPAVSSEMVLALTSCLQPLRFCCDYRPYFTIHDSEFKEFTTRTQAPPNVVLGVTNPFFIKTLQHWPHILRVGEPKMSGGLPKQVKLKKPSRLKTLDTKPGLYTEYTAHLRRDKALLKRLLKGLQKKRPAGVLTTLLRRHLLELTQSFIIPLEHYMASLMPLQKSITPWKTPPQIRPFHQDDFLCSLEHAGPQPTCILKGDWLGLYRRFFKSPHFDGWYRQRRREMARKLEALHLEAICEANVETWMQGKSEVEVVDLVLKLREKLVRARGHQLPVKEETLQRARLCVEAAVHSLPKDLQAVLCPP</sequence>
<keyword evidence="2" id="KW-0344">Guanine-nucleotide releasing factor</keyword>
<evidence type="ECO:0000313" key="5">
    <source>
        <dbReference type="EMBL" id="KAF6118255.1"/>
    </source>
</evidence>
<accession>A0A834EET9</accession>
<dbReference type="PANTHER" id="PTHR13677:SF2">
    <property type="entry name" value="PROTEIN DENND6B"/>
    <property type="match status" value="1"/>
</dbReference>
<feature type="compositionally biased region" description="Polar residues" evidence="3">
    <location>
        <begin position="157"/>
        <end position="169"/>
    </location>
</feature>
<reference evidence="5 6" key="1">
    <citation type="journal article" date="2020" name="Nature">
        <title>Six reference-quality genomes reveal evolution of bat adaptations.</title>
        <authorList>
            <person name="Jebb D."/>
            <person name="Huang Z."/>
            <person name="Pippel M."/>
            <person name="Hughes G.M."/>
            <person name="Lavrichenko K."/>
            <person name="Devanna P."/>
            <person name="Winkler S."/>
            <person name="Jermiin L.S."/>
            <person name="Skirmuntt E.C."/>
            <person name="Katzourakis A."/>
            <person name="Burkitt-Gray L."/>
            <person name="Ray D.A."/>
            <person name="Sullivan K.A.M."/>
            <person name="Roscito J.G."/>
            <person name="Kirilenko B.M."/>
            <person name="Davalos L.M."/>
            <person name="Corthals A.P."/>
            <person name="Power M.L."/>
            <person name="Jones G."/>
            <person name="Ransome R.D."/>
            <person name="Dechmann D.K.N."/>
            <person name="Locatelli A.G."/>
            <person name="Puechmaille S.J."/>
            <person name="Fedrigo O."/>
            <person name="Jarvis E.D."/>
            <person name="Hiller M."/>
            <person name="Vernes S.C."/>
            <person name="Myers E.W."/>
            <person name="Teeling E.C."/>
        </authorList>
    </citation>
    <scope>NUCLEOTIDE SEQUENCE [LARGE SCALE GENOMIC DNA]</scope>
    <source>
        <strain evidence="5">Bat1K_MPI-CBG_1</strain>
    </source>
</reference>
<gene>
    <name evidence="5" type="ORF">HJG60_003775</name>
</gene>
<name>A0A834EET9_9CHIR</name>
<feature type="region of interest" description="Disordered" evidence="3">
    <location>
        <begin position="182"/>
        <end position="207"/>
    </location>
</feature>
<dbReference type="AlphaFoldDB" id="A0A834EET9"/>
<feature type="region of interest" description="Disordered" evidence="3">
    <location>
        <begin position="151"/>
        <end position="170"/>
    </location>
</feature>
<evidence type="ECO:0000313" key="6">
    <source>
        <dbReference type="Proteomes" id="UP000664940"/>
    </source>
</evidence>
<dbReference type="GO" id="GO:0005085">
    <property type="term" value="F:guanyl-nucleotide exchange factor activity"/>
    <property type="evidence" value="ECO:0007669"/>
    <property type="project" value="UniProtKB-KW"/>
</dbReference>
<dbReference type="InterPro" id="IPR037516">
    <property type="entry name" value="Tripartite_DENN"/>
</dbReference>
<dbReference type="InterPro" id="IPR001194">
    <property type="entry name" value="cDENN_dom"/>
</dbReference>
<protein>
    <submittedName>
        <fullName evidence="5">DENN domain containing 6B</fullName>
    </submittedName>
</protein>
<dbReference type="PROSITE" id="PS50211">
    <property type="entry name" value="DENN"/>
    <property type="match status" value="1"/>
</dbReference>
<comment type="caution">
    <text evidence="5">The sequence shown here is derived from an EMBL/GenBank/DDBJ whole genome shotgun (WGS) entry which is preliminary data.</text>
</comment>
<dbReference type="GO" id="GO:0055037">
    <property type="term" value="C:recycling endosome"/>
    <property type="evidence" value="ECO:0007669"/>
    <property type="project" value="TreeGrafter"/>
</dbReference>